<evidence type="ECO:0000256" key="2">
    <source>
        <dbReference type="SAM" id="MobiDB-lite"/>
    </source>
</evidence>
<dbReference type="NCBIfam" id="TIGR00368">
    <property type="entry name" value="YifB family Mg chelatase-like AAA ATPase"/>
    <property type="match status" value="1"/>
</dbReference>
<accession>A0A852RE92</accession>
<dbReference type="InterPro" id="IPR045006">
    <property type="entry name" value="CHLI-like"/>
</dbReference>
<dbReference type="SUPFAM" id="SSF54211">
    <property type="entry name" value="Ribosomal protein S5 domain 2-like"/>
    <property type="match status" value="1"/>
</dbReference>
<gene>
    <name evidence="4" type="ORF">BJ960_001983</name>
</gene>
<dbReference type="AlphaFoldDB" id="A0A852RE92"/>
<feature type="compositionally biased region" description="Basic and acidic residues" evidence="2">
    <location>
        <begin position="171"/>
        <end position="183"/>
    </location>
</feature>
<dbReference type="Pfam" id="PF13335">
    <property type="entry name" value="Mg_chelatase_C"/>
    <property type="match status" value="1"/>
</dbReference>
<dbReference type="Gene3D" id="3.30.230.10">
    <property type="match status" value="1"/>
</dbReference>
<comment type="caution">
    <text evidence="4">The sequence shown here is derived from an EMBL/GenBank/DDBJ whole genome shotgun (WGS) entry which is preliminary data.</text>
</comment>
<dbReference type="InterPro" id="IPR000523">
    <property type="entry name" value="Mg_chelatse_chII-like_cat_dom"/>
</dbReference>
<feature type="region of interest" description="Disordered" evidence="2">
    <location>
        <begin position="171"/>
        <end position="201"/>
    </location>
</feature>
<dbReference type="InterPro" id="IPR003593">
    <property type="entry name" value="AAA+_ATPase"/>
</dbReference>
<dbReference type="SMART" id="SM00382">
    <property type="entry name" value="AAA"/>
    <property type="match status" value="1"/>
</dbReference>
<dbReference type="EMBL" id="JACCBD010000001">
    <property type="protein sequence ID" value="NYD27180.1"/>
    <property type="molecule type" value="Genomic_DNA"/>
</dbReference>
<organism evidence="4 5">
    <name type="scientific">Leucobacter aridicollis</name>
    <dbReference type="NCBI Taxonomy" id="283878"/>
    <lineage>
        <taxon>Bacteria</taxon>
        <taxon>Bacillati</taxon>
        <taxon>Actinomycetota</taxon>
        <taxon>Actinomycetes</taxon>
        <taxon>Micrococcales</taxon>
        <taxon>Microbacteriaceae</taxon>
        <taxon>Leucobacter</taxon>
    </lineage>
</organism>
<evidence type="ECO:0000256" key="1">
    <source>
        <dbReference type="ARBA" id="ARBA00006354"/>
    </source>
</evidence>
<evidence type="ECO:0000259" key="3">
    <source>
        <dbReference type="SMART" id="SM00382"/>
    </source>
</evidence>
<protein>
    <submittedName>
        <fullName evidence="4">Magnesium chelatase family protein</fullName>
    </submittedName>
</protein>
<dbReference type="InterPro" id="IPR020568">
    <property type="entry name" value="Ribosomal_Su5_D2-typ_SF"/>
</dbReference>
<dbReference type="PANTHER" id="PTHR32039:SF7">
    <property type="entry name" value="COMPETENCE PROTEIN COMM"/>
    <property type="match status" value="1"/>
</dbReference>
<dbReference type="InterPro" id="IPR025158">
    <property type="entry name" value="Mg_chelat-rel_C"/>
</dbReference>
<dbReference type="InterPro" id="IPR014721">
    <property type="entry name" value="Ribsml_uS5_D2-typ_fold_subgr"/>
</dbReference>
<evidence type="ECO:0000313" key="5">
    <source>
        <dbReference type="Proteomes" id="UP000586095"/>
    </source>
</evidence>
<dbReference type="RefSeq" id="WP_185987178.1">
    <property type="nucleotide sequence ID" value="NZ_BAAALZ010000001.1"/>
</dbReference>
<evidence type="ECO:0000313" key="4">
    <source>
        <dbReference type="EMBL" id="NYD27180.1"/>
    </source>
</evidence>
<dbReference type="SUPFAM" id="SSF52540">
    <property type="entry name" value="P-loop containing nucleoside triphosphate hydrolases"/>
    <property type="match status" value="1"/>
</dbReference>
<proteinExistence type="inferred from homology"/>
<dbReference type="GO" id="GO:0005524">
    <property type="term" value="F:ATP binding"/>
    <property type="evidence" value="ECO:0007669"/>
    <property type="project" value="InterPro"/>
</dbReference>
<dbReference type="PANTHER" id="PTHR32039">
    <property type="entry name" value="MAGNESIUM-CHELATASE SUBUNIT CHLI"/>
    <property type="match status" value="1"/>
</dbReference>
<keyword evidence="5" id="KW-1185">Reference proteome</keyword>
<dbReference type="InterPro" id="IPR004482">
    <property type="entry name" value="Mg_chelat-rel"/>
</dbReference>
<comment type="similarity">
    <text evidence="1">Belongs to the Mg-chelatase subunits D/I family. ComM subfamily.</text>
</comment>
<dbReference type="Proteomes" id="UP000586095">
    <property type="component" value="Unassembled WGS sequence"/>
</dbReference>
<name>A0A852RE92_9MICO</name>
<dbReference type="Pfam" id="PF13541">
    <property type="entry name" value="ChlI"/>
    <property type="match status" value="1"/>
</dbReference>
<reference evidence="4 5" key="1">
    <citation type="submission" date="2020-07" db="EMBL/GenBank/DDBJ databases">
        <title>Sequencing the genomes of 1000 actinobacteria strains.</title>
        <authorList>
            <person name="Klenk H.-P."/>
        </authorList>
    </citation>
    <scope>NUCLEOTIDE SEQUENCE [LARGE SCALE GENOMIC DNA]</scope>
    <source>
        <strain evidence="4 5">DSM 17380</strain>
    </source>
</reference>
<dbReference type="Pfam" id="PF01078">
    <property type="entry name" value="Mg_chelatase"/>
    <property type="match status" value="1"/>
</dbReference>
<dbReference type="Gene3D" id="3.40.50.300">
    <property type="entry name" value="P-loop containing nucleotide triphosphate hydrolases"/>
    <property type="match status" value="1"/>
</dbReference>
<feature type="domain" description="AAA+ ATPase" evidence="3">
    <location>
        <begin position="219"/>
        <end position="404"/>
    </location>
</feature>
<sequence>MSRGVRRAAAVALTGLQGTRVMVEAAVSHQLPGMTIIGLPDAALAEAKQRVRTASAQVGLPISDRFVTVNLAPASLPKQGSGFDLAIALAVLSASEHVPTAKLAETAHIGELGLDGSLRRPVGLLGAVIAARELSFSRVMVPLEAAAEARLVPGIEVVAADTLLDAIAWHRGEGPPADQDRAAARSPRPPAPQPDSDADMSDVVGQEEAVEAMVVAAAGRHHVSLIGPPGSGKTLLATRLAGILPDLSPPESLVASSIASLSDVALDTLVTRPPFESPHHTASSAAVISTGDARGIRPGSISRASYGVLFMDEAPEFGRVILDDLREPLESGTVTISRARIHASLPAKLQLVLAANPCPCGNAGSPETALSCTCTPHTRMRYLGRLSGPLTDRIDLRLTVRRVSSLAATSAGRSPTSADLRERVIAARARASARLRGTPWTLNGEVPGEWLRGESMRLPHSATTTIDRALALGALTVRGYDRILRVAWSISDLAGAARPGRSEVAQALALRGGAT</sequence>
<dbReference type="InterPro" id="IPR027417">
    <property type="entry name" value="P-loop_NTPase"/>
</dbReference>